<evidence type="ECO:0000313" key="2">
    <source>
        <dbReference type="EMBL" id="GIU66050.1"/>
    </source>
</evidence>
<keyword evidence="1" id="KW-0812">Transmembrane</keyword>
<accession>A0ABQ4PSW7</accession>
<name>A0ABQ4PSW7_9PROT</name>
<dbReference type="InterPro" id="IPR005625">
    <property type="entry name" value="PepSY-ass_TM"/>
</dbReference>
<keyword evidence="3" id="KW-1185">Reference proteome</keyword>
<dbReference type="Proteomes" id="UP001161064">
    <property type="component" value="Unassembled WGS sequence"/>
</dbReference>
<feature type="transmembrane region" description="Helical" evidence="1">
    <location>
        <begin position="409"/>
        <end position="437"/>
    </location>
</feature>
<reference evidence="2" key="2">
    <citation type="journal article" date="2023" name="ISME Commun">
        <title>Characterization of a bloom-associated alphaproteobacterial lineage, 'Candidatus Phycosocius': insights into freshwater algal-bacterial interactions.</title>
        <authorList>
            <person name="Tanabe Y."/>
            <person name="Yamaguchi H."/>
            <person name="Yoshida M."/>
            <person name="Kai A."/>
            <person name="Okazaki Y."/>
        </authorList>
    </citation>
    <scope>NUCLEOTIDE SEQUENCE</scope>
    <source>
        <strain evidence="2">BOTRYCO-1</strain>
    </source>
</reference>
<sequence length="466" mass="50750">MSTSQPIPIGQQAGSKSTNSEKFARLYRMLWRWHFYAGLFCIPFIILLSITGSLYLFKPQIEAALDRPYTQLTFEGASAPVSQQVNVALAQIEGSRLKSYRLPDGPRDAAQVLVTHKGVDTLVYVHPSSLAVLKAVPKEDRFMAIIRNIHGELLMGDKGSLVVELAASWAIVMVVTGLYLWWPRTAKGVMGVLVPRLRAGPQVFWRDMHAVTGLWVSFFALFILLTGLPWTNVWGGGFDQVRAWSKTEAKSKDWTNSRSGERQASMAAFEHGGHFAPYYLATIDDIAAEARAERLMPPVEIAPPTAKNPNWTARSTAPDRISQVSLTYHAQDGALVGRQAFADKAVLDQAVGIGIAAHEGQLFGPLNQAMGLLTALGLITLSASAFILWRRRAPEGGLGAPPPIPDSKIGAGLGLLIFVFGLFLPVLGASIVLIAVLERLVLARIPSVSRFLGLVPNRPVQSKTFP</sequence>
<evidence type="ECO:0000313" key="3">
    <source>
        <dbReference type="Proteomes" id="UP001161064"/>
    </source>
</evidence>
<dbReference type="PANTHER" id="PTHR34219:SF1">
    <property type="entry name" value="PEPSY DOMAIN-CONTAINING PROTEIN"/>
    <property type="match status" value="1"/>
</dbReference>
<dbReference type="EMBL" id="BPFZ01000001">
    <property type="protein sequence ID" value="GIU66050.1"/>
    <property type="molecule type" value="Genomic_DNA"/>
</dbReference>
<keyword evidence="1" id="KW-0472">Membrane</keyword>
<dbReference type="Pfam" id="PF03929">
    <property type="entry name" value="PepSY_TM"/>
    <property type="match status" value="1"/>
</dbReference>
<feature type="transmembrane region" description="Helical" evidence="1">
    <location>
        <begin position="214"/>
        <end position="235"/>
    </location>
</feature>
<reference evidence="2" key="1">
    <citation type="submission" date="2021-05" db="EMBL/GenBank/DDBJ databases">
        <authorList>
            <person name="Tanabe Y."/>
        </authorList>
    </citation>
    <scope>NUCLEOTIDE SEQUENCE</scope>
    <source>
        <strain evidence="2">BOTRYCO-1</strain>
    </source>
</reference>
<protein>
    <submittedName>
        <fullName evidence="2">Membrane protein</fullName>
    </submittedName>
</protein>
<feature type="transmembrane region" description="Helical" evidence="1">
    <location>
        <begin position="161"/>
        <end position="182"/>
    </location>
</feature>
<dbReference type="PANTHER" id="PTHR34219">
    <property type="entry name" value="IRON-REGULATED INNER MEMBRANE PROTEIN-RELATED"/>
    <property type="match status" value="1"/>
</dbReference>
<proteinExistence type="predicted"/>
<comment type="caution">
    <text evidence="2">The sequence shown here is derived from an EMBL/GenBank/DDBJ whole genome shotgun (WGS) entry which is preliminary data.</text>
</comment>
<gene>
    <name evidence="2" type="ORF">PsB1_0204</name>
</gene>
<organism evidence="2 3">
    <name type="scientific">Candidatus Phycosocius spiralis</name>
    <dbReference type="NCBI Taxonomy" id="2815099"/>
    <lineage>
        <taxon>Bacteria</taxon>
        <taxon>Pseudomonadati</taxon>
        <taxon>Pseudomonadota</taxon>
        <taxon>Alphaproteobacteria</taxon>
        <taxon>Caulobacterales</taxon>
        <taxon>Caulobacterales incertae sedis</taxon>
        <taxon>Candidatus Phycosocius</taxon>
    </lineage>
</organism>
<feature type="transmembrane region" description="Helical" evidence="1">
    <location>
        <begin position="369"/>
        <end position="389"/>
    </location>
</feature>
<feature type="transmembrane region" description="Helical" evidence="1">
    <location>
        <begin position="33"/>
        <end position="57"/>
    </location>
</feature>
<keyword evidence="1" id="KW-1133">Transmembrane helix</keyword>
<evidence type="ECO:0000256" key="1">
    <source>
        <dbReference type="SAM" id="Phobius"/>
    </source>
</evidence>
<dbReference type="RefSeq" id="WP_284358517.1">
    <property type="nucleotide sequence ID" value="NZ_BPFZ01000001.1"/>
</dbReference>